<keyword evidence="2" id="KW-1185">Reference proteome</keyword>
<comment type="caution">
    <text evidence="1">The sequence shown here is derived from an EMBL/GenBank/DDBJ whole genome shotgun (WGS) entry which is preliminary data.</text>
</comment>
<dbReference type="EMBL" id="JAPDRQ010000054">
    <property type="protein sequence ID" value="KAJ9658168.1"/>
    <property type="molecule type" value="Genomic_DNA"/>
</dbReference>
<protein>
    <submittedName>
        <fullName evidence="1">Uncharacterized protein</fullName>
    </submittedName>
</protein>
<name>A0ACC3AA80_9EURO</name>
<dbReference type="Proteomes" id="UP001172386">
    <property type="component" value="Unassembled WGS sequence"/>
</dbReference>
<reference evidence="1" key="1">
    <citation type="submission" date="2022-10" db="EMBL/GenBank/DDBJ databases">
        <title>Culturing micro-colonial fungi from biological soil crusts in the Mojave desert and describing Neophaeococcomyces mojavensis, and introducing the new genera and species Taxawa tesnikishii.</title>
        <authorList>
            <person name="Kurbessoian T."/>
            <person name="Stajich J.E."/>
        </authorList>
    </citation>
    <scope>NUCLEOTIDE SEQUENCE</scope>
    <source>
        <strain evidence="1">JES_112</strain>
    </source>
</reference>
<organism evidence="1 2">
    <name type="scientific">Neophaeococcomyces mojaviensis</name>
    <dbReference type="NCBI Taxonomy" id="3383035"/>
    <lineage>
        <taxon>Eukaryota</taxon>
        <taxon>Fungi</taxon>
        <taxon>Dikarya</taxon>
        <taxon>Ascomycota</taxon>
        <taxon>Pezizomycotina</taxon>
        <taxon>Eurotiomycetes</taxon>
        <taxon>Chaetothyriomycetidae</taxon>
        <taxon>Chaetothyriales</taxon>
        <taxon>Chaetothyriales incertae sedis</taxon>
        <taxon>Neophaeococcomyces</taxon>
    </lineage>
</organism>
<evidence type="ECO:0000313" key="1">
    <source>
        <dbReference type="EMBL" id="KAJ9658168.1"/>
    </source>
</evidence>
<sequence>MANFQAFDFDHPLLGQLTGRRRNKDVVQFRGIPYARIPARFRQAQQIDSLSPQERICTEYGYSCPQVEQSMTPFGGPAPGEHDRYYDELLCLNLTVTAPIAALAGFNTAKIPILVYVHGGAFAQGAHYGAVHDCTPMVELSCRESRPVIVVSIHYRLNFFGLLACQDLIDDAGKHNEPPCNFALFDQRLAFLWVQKHLSAFGG</sequence>
<evidence type="ECO:0000313" key="2">
    <source>
        <dbReference type="Proteomes" id="UP001172386"/>
    </source>
</evidence>
<accession>A0ACC3AA80</accession>
<gene>
    <name evidence="1" type="ORF">H2198_003873</name>
</gene>
<proteinExistence type="predicted"/>